<evidence type="ECO:0000313" key="2">
    <source>
        <dbReference type="Proteomes" id="UP000268014"/>
    </source>
</evidence>
<protein>
    <submittedName>
        <fullName evidence="1">Uncharacterized protein</fullName>
    </submittedName>
</protein>
<dbReference type="Proteomes" id="UP000268014">
    <property type="component" value="Unassembled WGS sequence"/>
</dbReference>
<dbReference type="AlphaFoldDB" id="A0A3P7V365"/>
<proteinExistence type="predicted"/>
<reference evidence="1 2" key="1">
    <citation type="submission" date="2018-11" db="EMBL/GenBank/DDBJ databases">
        <authorList>
            <consortium name="Pathogen Informatics"/>
        </authorList>
    </citation>
    <scope>NUCLEOTIDE SEQUENCE [LARGE SCALE GENOMIC DNA]</scope>
    <source>
        <strain evidence="1 2">MHpl1</strain>
    </source>
</reference>
<accession>A0A3P7V365</accession>
<gene>
    <name evidence="1" type="ORF">HPLM_LOCUS11033</name>
</gene>
<keyword evidence="2" id="KW-1185">Reference proteome</keyword>
<evidence type="ECO:0000313" key="1">
    <source>
        <dbReference type="EMBL" id="VDO41820.1"/>
    </source>
</evidence>
<sequence length="68" mass="7978">MIPPDLFAHDFNVLKQYHIQQELLHLFESDHSTAETLLSSPLKRYSGRIVYPYSTRTPSLVRIRPLHC</sequence>
<organism evidence="1 2">
    <name type="scientific">Haemonchus placei</name>
    <name type="common">Barber's pole worm</name>
    <dbReference type="NCBI Taxonomy" id="6290"/>
    <lineage>
        <taxon>Eukaryota</taxon>
        <taxon>Metazoa</taxon>
        <taxon>Ecdysozoa</taxon>
        <taxon>Nematoda</taxon>
        <taxon>Chromadorea</taxon>
        <taxon>Rhabditida</taxon>
        <taxon>Rhabditina</taxon>
        <taxon>Rhabditomorpha</taxon>
        <taxon>Strongyloidea</taxon>
        <taxon>Trichostrongylidae</taxon>
        <taxon>Haemonchus</taxon>
    </lineage>
</organism>
<dbReference type="EMBL" id="UZAF01017454">
    <property type="protein sequence ID" value="VDO41820.1"/>
    <property type="molecule type" value="Genomic_DNA"/>
</dbReference>
<name>A0A3P7V365_HAEPC</name>